<dbReference type="EMBL" id="VVXK01000052">
    <property type="protein sequence ID" value="KAA2363817.1"/>
    <property type="molecule type" value="Genomic_DNA"/>
</dbReference>
<reference evidence="1 2" key="1">
    <citation type="journal article" date="2019" name="Nat. Med.">
        <title>A library of human gut bacterial isolates paired with longitudinal multiomics data enables mechanistic microbiome research.</title>
        <authorList>
            <person name="Poyet M."/>
            <person name="Groussin M."/>
            <person name="Gibbons S.M."/>
            <person name="Avila-Pacheco J."/>
            <person name="Jiang X."/>
            <person name="Kearney S.M."/>
            <person name="Perrotta A.R."/>
            <person name="Berdy B."/>
            <person name="Zhao S."/>
            <person name="Lieberman T.D."/>
            <person name="Swanson P.K."/>
            <person name="Smith M."/>
            <person name="Roesemann S."/>
            <person name="Alexander J.E."/>
            <person name="Rich S.A."/>
            <person name="Livny J."/>
            <person name="Vlamakis H."/>
            <person name="Clish C."/>
            <person name="Bullock K."/>
            <person name="Deik A."/>
            <person name="Scott J."/>
            <person name="Pierce K.A."/>
            <person name="Xavier R.J."/>
            <person name="Alm E.J."/>
        </authorList>
    </citation>
    <scope>NUCLEOTIDE SEQUENCE [LARGE SCALE GENOMIC DNA]</scope>
    <source>
        <strain evidence="1 2">BIOML-A2</strain>
    </source>
</reference>
<dbReference type="Gene3D" id="3.30.110.170">
    <property type="entry name" value="Protein of unknown function (DUF541), domain 1"/>
    <property type="match status" value="1"/>
</dbReference>
<proteinExistence type="predicted"/>
<evidence type="ECO:0000313" key="1">
    <source>
        <dbReference type="EMBL" id="KAA2363817.1"/>
    </source>
</evidence>
<comment type="caution">
    <text evidence="1">The sequence shown here is derived from an EMBL/GenBank/DDBJ whole genome shotgun (WGS) entry which is preliminary data.</text>
</comment>
<accession>A0A5B3FRD1</accession>
<evidence type="ECO:0000313" key="2">
    <source>
        <dbReference type="Proteomes" id="UP000323567"/>
    </source>
</evidence>
<dbReference type="Gene3D" id="3.30.70.2970">
    <property type="entry name" value="Protein of unknown function (DUF541), domain 2"/>
    <property type="match status" value="1"/>
</dbReference>
<protein>
    <submittedName>
        <fullName evidence="1">SIMPL domain-containing protein</fullName>
    </submittedName>
</protein>
<dbReference type="InterPro" id="IPR007497">
    <property type="entry name" value="SIMPL/DUF541"/>
</dbReference>
<gene>
    <name evidence="1" type="ORF">F2Y13_15860</name>
</gene>
<dbReference type="InterPro" id="IPR016907">
    <property type="entry name" value="UCP029033"/>
</dbReference>
<dbReference type="Pfam" id="PF04402">
    <property type="entry name" value="SIMPL"/>
    <property type="match status" value="1"/>
</dbReference>
<dbReference type="InterPro" id="IPR052022">
    <property type="entry name" value="26kDa_periplasmic_antigen"/>
</dbReference>
<dbReference type="GO" id="GO:0006974">
    <property type="term" value="P:DNA damage response"/>
    <property type="evidence" value="ECO:0007669"/>
    <property type="project" value="TreeGrafter"/>
</dbReference>
<dbReference type="Proteomes" id="UP000323567">
    <property type="component" value="Unassembled WGS sequence"/>
</dbReference>
<dbReference type="PIRSF" id="PIRSF029033">
    <property type="entry name" value="UCP029033"/>
    <property type="match status" value="1"/>
</dbReference>
<name>A0A5B3FRD1_9BACT</name>
<dbReference type="PANTHER" id="PTHR34387:SF2">
    <property type="entry name" value="SLR1258 PROTEIN"/>
    <property type="match status" value="1"/>
</dbReference>
<organism evidence="1 2">
    <name type="scientific">Alistipes shahii</name>
    <dbReference type="NCBI Taxonomy" id="328814"/>
    <lineage>
        <taxon>Bacteria</taxon>
        <taxon>Pseudomonadati</taxon>
        <taxon>Bacteroidota</taxon>
        <taxon>Bacteroidia</taxon>
        <taxon>Bacteroidales</taxon>
        <taxon>Rikenellaceae</taxon>
        <taxon>Alistipes</taxon>
    </lineage>
</organism>
<sequence length="236" mass="26113">MENRIIPSIILAAGFIGGVALLGNQLGDGVNALLNKDRIVTVKGLCEKEVEANHVIWPLSFNEMGNDLVTVYDNLEKKQSTVFEFLKKGGIDPSEISLAAPKVNDTLANSYGPNRPPFRYIITQVITIATDKVDVARKLMEAQRELLKHGVALTNDYSYMTNYSFTGLNEIKPKMIEIATKNAKEAAKKFAEDSGSKLGKIRRANQGVFSITDRDGNTPFIKNVRVVTTVEYFLND</sequence>
<dbReference type="AlphaFoldDB" id="A0A5B3FRD1"/>
<dbReference type="PANTHER" id="PTHR34387">
    <property type="entry name" value="SLR1258 PROTEIN"/>
    <property type="match status" value="1"/>
</dbReference>